<feature type="chain" id="PRO_5031354377" description="Sulfotransferase" evidence="1">
    <location>
        <begin position="27"/>
        <end position="422"/>
    </location>
</feature>
<evidence type="ECO:0000313" key="2">
    <source>
        <dbReference type="EMBL" id="CAE0767407.1"/>
    </source>
</evidence>
<reference evidence="2" key="1">
    <citation type="submission" date="2021-01" db="EMBL/GenBank/DDBJ databases">
        <authorList>
            <person name="Corre E."/>
            <person name="Pelletier E."/>
            <person name="Niang G."/>
            <person name="Scheremetjew M."/>
            <person name="Finn R."/>
            <person name="Kale V."/>
            <person name="Holt S."/>
            <person name="Cochrane G."/>
            <person name="Meng A."/>
            <person name="Brown T."/>
            <person name="Cohen L."/>
        </authorList>
    </citation>
    <scope>NUCLEOTIDE SEQUENCE</scope>
    <source>
        <strain evidence="2">CCMP645</strain>
    </source>
</reference>
<sequence length="422" mass="46638">MSSMASRTFSSSVLVLWTALCSTAQTAEHDAKSTGFDFHISAEAYHRGHHGFLSRGGRQEMRSARPQAGHYSSSANRGAGGYSDFGDLVTCPAGTYRRANASSAGSAEALLRRHYAGLLRRGHQLLGLGTHALRRAERRGFVTYESPTWPRPPTCLLPTEERRKRVVDEPPGTCEPDGITCDKYRISRDYKFIWRHAWKSGTTSLSPYLSCNMRALPVSALLRRLPARPPGYLQVGVVREPLGRFLSGFQEVYARALVKPAGSRCPHRHVPWIKVATEGLGGGCAAAETPPSQAFVALVFRQFVSDVSCSLAFPNAQHMLSQSLFLGGNTSTPQPIDMLLRLETLHDDIEAFKKAVGYDQEEVCPLGRERIEGDKPRAVPTKRQLRQLVDENPRLLQAICDILIQDYVCLGYELPNGCELQT</sequence>
<keyword evidence="1" id="KW-0732">Signal</keyword>
<feature type="signal peptide" evidence="1">
    <location>
        <begin position="1"/>
        <end position="26"/>
    </location>
</feature>
<name>A0A7S4BIV6_CHRCT</name>
<protein>
    <recommendedName>
        <fullName evidence="3">Sulfotransferase</fullName>
    </recommendedName>
</protein>
<dbReference type="GO" id="GO:0016020">
    <property type="term" value="C:membrane"/>
    <property type="evidence" value="ECO:0007669"/>
    <property type="project" value="InterPro"/>
</dbReference>
<dbReference type="Pfam" id="PF03567">
    <property type="entry name" value="Sulfotransfer_2"/>
    <property type="match status" value="1"/>
</dbReference>
<accession>A0A7S4BIV6</accession>
<organism evidence="2">
    <name type="scientific">Chrysotila carterae</name>
    <name type="common">Marine alga</name>
    <name type="synonym">Syracosphaera carterae</name>
    <dbReference type="NCBI Taxonomy" id="13221"/>
    <lineage>
        <taxon>Eukaryota</taxon>
        <taxon>Haptista</taxon>
        <taxon>Haptophyta</taxon>
        <taxon>Prymnesiophyceae</taxon>
        <taxon>Isochrysidales</taxon>
        <taxon>Isochrysidaceae</taxon>
        <taxon>Chrysotila</taxon>
    </lineage>
</organism>
<evidence type="ECO:0008006" key="3">
    <source>
        <dbReference type="Google" id="ProtNLM"/>
    </source>
</evidence>
<evidence type="ECO:0000256" key="1">
    <source>
        <dbReference type="SAM" id="SignalP"/>
    </source>
</evidence>
<proteinExistence type="predicted"/>
<dbReference type="AlphaFoldDB" id="A0A7S4BIV6"/>
<dbReference type="GO" id="GO:0008146">
    <property type="term" value="F:sulfotransferase activity"/>
    <property type="evidence" value="ECO:0007669"/>
    <property type="project" value="InterPro"/>
</dbReference>
<dbReference type="InterPro" id="IPR005331">
    <property type="entry name" value="Sulfotransferase"/>
</dbReference>
<gene>
    <name evidence="2" type="ORF">PCAR00345_LOCUS20019</name>
</gene>
<dbReference type="EMBL" id="HBIZ01031423">
    <property type="protein sequence ID" value="CAE0767407.1"/>
    <property type="molecule type" value="Transcribed_RNA"/>
</dbReference>